<feature type="domain" description="Glycosyltransferase 2-like" evidence="1">
    <location>
        <begin position="5"/>
        <end position="174"/>
    </location>
</feature>
<dbReference type="PANTHER" id="PTHR22916:SF3">
    <property type="entry name" value="UDP-GLCNAC:BETAGAL BETA-1,3-N-ACETYLGLUCOSAMINYLTRANSFERASE-LIKE PROTEIN 1"/>
    <property type="match status" value="1"/>
</dbReference>
<name>A0A3D8IDG4_9HELI</name>
<evidence type="ECO:0000313" key="2">
    <source>
        <dbReference type="EMBL" id="RDU62794.1"/>
    </source>
</evidence>
<dbReference type="SUPFAM" id="SSF53448">
    <property type="entry name" value="Nucleotide-diphospho-sugar transferases"/>
    <property type="match status" value="1"/>
</dbReference>
<dbReference type="GO" id="GO:0016758">
    <property type="term" value="F:hexosyltransferase activity"/>
    <property type="evidence" value="ECO:0007669"/>
    <property type="project" value="UniProtKB-ARBA"/>
</dbReference>
<dbReference type="PANTHER" id="PTHR22916">
    <property type="entry name" value="GLYCOSYLTRANSFERASE"/>
    <property type="match status" value="1"/>
</dbReference>
<sequence>MLKISIIIPLFNTEKFIARALESCIKQTYSNIEIIVVDDKSEDKSIEIVKQFCQTDERIHLIENDSNLGPFVCRNKGAIYANRGGGQILMFLDSDDTLEKNACEEVALSFQEEIDLCIFQFKRQEGERQYQENSWFNRDLSLNLDEFEKLWIDNGGSNLINSLCNKAFRTEIFIQNFEENLKNIQERLLMAEDAIVSVSYLSYVKKVRLLNQSLYIYYVNENSATQEKTNLSKIALYLQNLLFAINFLKHLPQIPLKSHNVFIGIAVCNLKIHYLDLQKSINKGFFCRLGLKIKRKRVKILKSRLLKSPF</sequence>
<comment type="caution">
    <text evidence="2">The sequence shown here is derived from an EMBL/GenBank/DDBJ whole genome shotgun (WGS) entry which is preliminary data.</text>
</comment>
<dbReference type="Pfam" id="PF00535">
    <property type="entry name" value="Glycos_transf_2"/>
    <property type="match status" value="1"/>
</dbReference>
<evidence type="ECO:0000313" key="3">
    <source>
        <dbReference type="Proteomes" id="UP000256650"/>
    </source>
</evidence>
<evidence type="ECO:0000259" key="1">
    <source>
        <dbReference type="Pfam" id="PF00535"/>
    </source>
</evidence>
<dbReference type="Gene3D" id="3.90.550.10">
    <property type="entry name" value="Spore Coat Polysaccharide Biosynthesis Protein SpsA, Chain A"/>
    <property type="match status" value="1"/>
</dbReference>
<dbReference type="InterPro" id="IPR029044">
    <property type="entry name" value="Nucleotide-diphossugar_trans"/>
</dbReference>
<dbReference type="AlphaFoldDB" id="A0A3D8IDG4"/>
<gene>
    <name evidence="2" type="ORF">CQA43_06050</name>
</gene>
<dbReference type="OrthoDB" id="5396343at2"/>
<dbReference type="Proteomes" id="UP000256650">
    <property type="component" value="Unassembled WGS sequence"/>
</dbReference>
<keyword evidence="3" id="KW-1185">Reference proteome</keyword>
<proteinExistence type="predicted"/>
<organism evidence="2 3">
    <name type="scientific">Helicobacter ganmani</name>
    <dbReference type="NCBI Taxonomy" id="60246"/>
    <lineage>
        <taxon>Bacteria</taxon>
        <taxon>Pseudomonadati</taxon>
        <taxon>Campylobacterota</taxon>
        <taxon>Epsilonproteobacteria</taxon>
        <taxon>Campylobacterales</taxon>
        <taxon>Helicobacteraceae</taxon>
        <taxon>Helicobacter</taxon>
    </lineage>
</organism>
<dbReference type="EMBL" id="NXLS01000005">
    <property type="protein sequence ID" value="RDU62794.1"/>
    <property type="molecule type" value="Genomic_DNA"/>
</dbReference>
<protein>
    <recommendedName>
        <fullName evidence="1">Glycosyltransferase 2-like domain-containing protein</fullName>
    </recommendedName>
</protein>
<reference evidence="2 3" key="1">
    <citation type="submission" date="2018-04" db="EMBL/GenBank/DDBJ databases">
        <title>Novel Campyloabacter and Helicobacter Species and Strains.</title>
        <authorList>
            <person name="Mannion A.J."/>
            <person name="Shen Z."/>
            <person name="Fox J.G."/>
        </authorList>
    </citation>
    <scope>NUCLEOTIDE SEQUENCE [LARGE SCALE GENOMIC DNA]</scope>
    <source>
        <strain evidence="2 3">MIT 99-5101</strain>
    </source>
</reference>
<accession>A0A3D8IDG4</accession>
<dbReference type="CDD" id="cd00761">
    <property type="entry name" value="Glyco_tranf_GTA_type"/>
    <property type="match status" value="1"/>
</dbReference>
<dbReference type="InterPro" id="IPR001173">
    <property type="entry name" value="Glyco_trans_2-like"/>
</dbReference>